<dbReference type="AlphaFoldDB" id="A0A3E1NQB2"/>
<feature type="compositionally biased region" description="Polar residues" evidence="1">
    <location>
        <begin position="18"/>
        <end position="35"/>
    </location>
</feature>
<dbReference type="Proteomes" id="UP000261284">
    <property type="component" value="Unassembled WGS sequence"/>
</dbReference>
<dbReference type="EMBL" id="QTJU01000001">
    <property type="protein sequence ID" value="RFM30004.1"/>
    <property type="molecule type" value="Genomic_DNA"/>
</dbReference>
<proteinExistence type="predicted"/>
<accession>A0A3E1NQB2</accession>
<feature type="region of interest" description="Disordered" evidence="1">
    <location>
        <begin position="1"/>
        <end position="76"/>
    </location>
</feature>
<feature type="compositionally biased region" description="Polar residues" evidence="1">
    <location>
        <begin position="47"/>
        <end position="69"/>
    </location>
</feature>
<protein>
    <submittedName>
        <fullName evidence="2">Uncharacterized protein</fullName>
    </submittedName>
</protein>
<reference evidence="2 3" key="1">
    <citation type="submission" date="2018-08" db="EMBL/GenBank/DDBJ databases">
        <title>Chitinophagaceae sp. K23C18032701, a novel bacterium isolated from forest soil.</title>
        <authorList>
            <person name="Wang C."/>
        </authorList>
    </citation>
    <scope>NUCLEOTIDE SEQUENCE [LARGE SCALE GENOMIC DNA]</scope>
    <source>
        <strain evidence="2 3">K23C18032701</strain>
    </source>
</reference>
<comment type="caution">
    <text evidence="2">The sequence shown here is derived from an EMBL/GenBank/DDBJ whole genome shotgun (WGS) entry which is preliminary data.</text>
</comment>
<organism evidence="2 3">
    <name type="scientific">Deminuibacter soli</name>
    <dbReference type="NCBI Taxonomy" id="2291815"/>
    <lineage>
        <taxon>Bacteria</taxon>
        <taxon>Pseudomonadati</taxon>
        <taxon>Bacteroidota</taxon>
        <taxon>Chitinophagia</taxon>
        <taxon>Chitinophagales</taxon>
        <taxon>Chitinophagaceae</taxon>
        <taxon>Deminuibacter</taxon>
    </lineage>
</organism>
<evidence type="ECO:0000313" key="2">
    <source>
        <dbReference type="EMBL" id="RFM30004.1"/>
    </source>
</evidence>
<gene>
    <name evidence="2" type="ORF">DXN05_03260</name>
</gene>
<evidence type="ECO:0000313" key="3">
    <source>
        <dbReference type="Proteomes" id="UP000261284"/>
    </source>
</evidence>
<keyword evidence="3" id="KW-1185">Reference proteome</keyword>
<sequence length="269" mass="28383">MWTACEKTYDPKPVPPTDTDSTGVNPPGSHDSSANGHPDTTKPGQPHDSTGTGNGQTPADSTHPSDSTVTPPPPGIYLPHTAQSWWKYQEQSSGETYISTATGQTASFDGIAFQVFSDAGNAGTLPEYLATRNNDYYQHLSFKLDTVSIELTVKYLNAAATNGATWASSGSVMGIAAKVKTTLVGQGLTLSVGGKTYNNVVHTSSAISVTFAGFTIKVGQVDYYSAQNIGIIRRQISASLSNLPSLPGVPALPDMSYENNVDLVDYSVL</sequence>
<name>A0A3E1NQB2_9BACT</name>
<evidence type="ECO:0000256" key="1">
    <source>
        <dbReference type="SAM" id="MobiDB-lite"/>
    </source>
</evidence>